<dbReference type="eggNOG" id="COG4859">
    <property type="taxonomic scope" value="Bacteria"/>
</dbReference>
<dbReference type="KEGG" id="saci:Sinac_7348"/>
<protein>
    <recommendedName>
        <fullName evidence="4">DUF2185 domain-containing protein</fullName>
    </recommendedName>
</protein>
<proteinExistence type="predicted"/>
<dbReference type="AlphaFoldDB" id="L0DR03"/>
<dbReference type="EMBL" id="CP003364">
    <property type="protein sequence ID" value="AGA31387.1"/>
    <property type="molecule type" value="Genomic_DNA"/>
</dbReference>
<evidence type="ECO:0000313" key="2">
    <source>
        <dbReference type="EMBL" id="AGA31387.1"/>
    </source>
</evidence>
<sequence length="100" mass="10960">MSNDWAFAEPQTHAVVTLKQITEGEAPILLVFHEKSDGDWLFLDGGPFSVEEASLVPFQTIATLDPSIVELAKLPPGWTAKRSARGEPWQCSPSKELPEA</sequence>
<dbReference type="STRING" id="886293.Sinac_7348"/>
<keyword evidence="3" id="KW-1185">Reference proteome</keyword>
<dbReference type="HOGENOM" id="CLU_166184_0_0_0"/>
<dbReference type="Proteomes" id="UP000010798">
    <property type="component" value="Chromosome"/>
</dbReference>
<dbReference type="RefSeq" id="WP_015250456.1">
    <property type="nucleotide sequence ID" value="NC_019892.1"/>
</dbReference>
<evidence type="ECO:0008006" key="4">
    <source>
        <dbReference type="Google" id="ProtNLM"/>
    </source>
</evidence>
<organism evidence="2 3">
    <name type="scientific">Singulisphaera acidiphila (strain ATCC BAA-1392 / DSM 18658 / VKM B-2454 / MOB10)</name>
    <dbReference type="NCBI Taxonomy" id="886293"/>
    <lineage>
        <taxon>Bacteria</taxon>
        <taxon>Pseudomonadati</taxon>
        <taxon>Planctomycetota</taxon>
        <taxon>Planctomycetia</taxon>
        <taxon>Isosphaerales</taxon>
        <taxon>Isosphaeraceae</taxon>
        <taxon>Singulisphaera</taxon>
    </lineage>
</organism>
<accession>L0DR03</accession>
<feature type="region of interest" description="Disordered" evidence="1">
    <location>
        <begin position="81"/>
        <end position="100"/>
    </location>
</feature>
<reference evidence="2 3" key="1">
    <citation type="submission" date="2012-02" db="EMBL/GenBank/DDBJ databases">
        <title>Complete sequence of chromosome of Singulisphaera acidiphila DSM 18658.</title>
        <authorList>
            <consortium name="US DOE Joint Genome Institute (JGI-PGF)"/>
            <person name="Lucas S."/>
            <person name="Copeland A."/>
            <person name="Lapidus A."/>
            <person name="Glavina del Rio T."/>
            <person name="Dalin E."/>
            <person name="Tice H."/>
            <person name="Bruce D."/>
            <person name="Goodwin L."/>
            <person name="Pitluck S."/>
            <person name="Peters L."/>
            <person name="Ovchinnikova G."/>
            <person name="Chertkov O."/>
            <person name="Kyrpides N."/>
            <person name="Mavromatis K."/>
            <person name="Ivanova N."/>
            <person name="Brettin T."/>
            <person name="Detter J.C."/>
            <person name="Han C."/>
            <person name="Larimer F."/>
            <person name="Land M."/>
            <person name="Hauser L."/>
            <person name="Markowitz V."/>
            <person name="Cheng J.-F."/>
            <person name="Hugenholtz P."/>
            <person name="Woyke T."/>
            <person name="Wu D."/>
            <person name="Tindall B."/>
            <person name="Pomrenke H."/>
            <person name="Brambilla E."/>
            <person name="Klenk H.-P."/>
            <person name="Eisen J.A."/>
        </authorList>
    </citation>
    <scope>NUCLEOTIDE SEQUENCE [LARGE SCALE GENOMIC DNA]</scope>
    <source>
        <strain evidence="3">ATCC BAA-1392 / DSM 18658 / VKM B-2454 / MOB10</strain>
    </source>
</reference>
<evidence type="ECO:0000256" key="1">
    <source>
        <dbReference type="SAM" id="MobiDB-lite"/>
    </source>
</evidence>
<name>L0DR03_SINAD</name>
<evidence type="ECO:0000313" key="3">
    <source>
        <dbReference type="Proteomes" id="UP000010798"/>
    </source>
</evidence>
<gene>
    <name evidence="2" type="ordered locus">Sinac_7348</name>
</gene>
<dbReference type="OrthoDB" id="9793188at2"/>